<dbReference type="InterPro" id="IPR036869">
    <property type="entry name" value="J_dom_sf"/>
</dbReference>
<dbReference type="Pfam" id="PF00226">
    <property type="entry name" value="DnaJ"/>
    <property type="match status" value="1"/>
</dbReference>
<dbReference type="AlphaFoldDB" id="X1GA55"/>
<feature type="domain" description="J" evidence="1">
    <location>
        <begin position="1"/>
        <end position="53"/>
    </location>
</feature>
<dbReference type="Gene3D" id="1.10.287.110">
    <property type="entry name" value="DnaJ domain"/>
    <property type="match status" value="1"/>
</dbReference>
<reference evidence="2" key="1">
    <citation type="journal article" date="2014" name="Front. Microbiol.">
        <title>High frequency of phylogenetically diverse reductive dehalogenase-homologous genes in deep subseafloor sedimentary metagenomes.</title>
        <authorList>
            <person name="Kawai M."/>
            <person name="Futagami T."/>
            <person name="Toyoda A."/>
            <person name="Takaki Y."/>
            <person name="Nishi S."/>
            <person name="Hori S."/>
            <person name="Arai W."/>
            <person name="Tsubouchi T."/>
            <person name="Morono Y."/>
            <person name="Uchiyama I."/>
            <person name="Ito T."/>
            <person name="Fujiyama A."/>
            <person name="Inagaki F."/>
            <person name="Takami H."/>
        </authorList>
    </citation>
    <scope>NUCLEOTIDE SEQUENCE</scope>
    <source>
        <strain evidence="2">Expedition CK06-06</strain>
    </source>
</reference>
<accession>X1GA55</accession>
<sequence length="53" mass="6427">EASWEEIDRLYKIKAQYAHPDKFTKNEEKKLAEERFKRIEKAYSLVKKVKGQK</sequence>
<name>X1GA55_9ZZZZ</name>
<dbReference type="EMBL" id="BARU01007131">
    <property type="protein sequence ID" value="GAH41700.1"/>
    <property type="molecule type" value="Genomic_DNA"/>
</dbReference>
<organism evidence="2">
    <name type="scientific">marine sediment metagenome</name>
    <dbReference type="NCBI Taxonomy" id="412755"/>
    <lineage>
        <taxon>unclassified sequences</taxon>
        <taxon>metagenomes</taxon>
        <taxon>ecological metagenomes</taxon>
    </lineage>
</organism>
<gene>
    <name evidence="2" type="ORF">S03H2_14062</name>
</gene>
<comment type="caution">
    <text evidence="2">The sequence shown here is derived from an EMBL/GenBank/DDBJ whole genome shotgun (WGS) entry which is preliminary data.</text>
</comment>
<protein>
    <recommendedName>
        <fullName evidence="1">J domain-containing protein</fullName>
    </recommendedName>
</protein>
<dbReference type="SUPFAM" id="SSF46565">
    <property type="entry name" value="Chaperone J-domain"/>
    <property type="match status" value="1"/>
</dbReference>
<evidence type="ECO:0000313" key="2">
    <source>
        <dbReference type="EMBL" id="GAH41700.1"/>
    </source>
</evidence>
<proteinExistence type="predicted"/>
<dbReference type="PROSITE" id="PS50076">
    <property type="entry name" value="DNAJ_2"/>
    <property type="match status" value="1"/>
</dbReference>
<feature type="non-terminal residue" evidence="2">
    <location>
        <position position="1"/>
    </location>
</feature>
<evidence type="ECO:0000259" key="1">
    <source>
        <dbReference type="PROSITE" id="PS50076"/>
    </source>
</evidence>
<dbReference type="InterPro" id="IPR001623">
    <property type="entry name" value="DnaJ_domain"/>
</dbReference>